<keyword evidence="4 7" id="KW-0472">Membrane</keyword>
<feature type="region of interest" description="Disordered" evidence="6">
    <location>
        <begin position="484"/>
        <end position="572"/>
    </location>
</feature>
<evidence type="ECO:0000313" key="8">
    <source>
        <dbReference type="EMBL" id="CAF9906562.1"/>
    </source>
</evidence>
<reference evidence="8" key="1">
    <citation type="submission" date="2021-03" db="EMBL/GenBank/DDBJ databases">
        <authorList>
            <person name="Tagirdzhanova G."/>
        </authorList>
    </citation>
    <scope>NUCLEOTIDE SEQUENCE</scope>
</reference>
<feature type="compositionally biased region" description="Polar residues" evidence="6">
    <location>
        <begin position="422"/>
        <end position="433"/>
    </location>
</feature>
<keyword evidence="9" id="KW-1185">Reference proteome</keyword>
<feature type="region of interest" description="Disordered" evidence="6">
    <location>
        <begin position="602"/>
        <end position="640"/>
    </location>
</feature>
<feature type="compositionally biased region" description="Polar residues" evidence="6">
    <location>
        <begin position="514"/>
        <end position="542"/>
    </location>
</feature>
<dbReference type="PANTHER" id="PTHR35779">
    <property type="entry name" value="PH-RESPONSE REGULATOR PROTEIN PALH/RIM21"/>
    <property type="match status" value="1"/>
</dbReference>
<dbReference type="PANTHER" id="PTHR35779:SF1">
    <property type="entry name" value="PH-RESPONSE REGULATOR PROTEIN PALH_RIM21"/>
    <property type="match status" value="1"/>
</dbReference>
<comment type="similarity">
    <text evidence="5">Belongs to the palH/RIM21 family.</text>
</comment>
<feature type="region of interest" description="Disordered" evidence="6">
    <location>
        <begin position="663"/>
        <end position="731"/>
    </location>
</feature>
<organism evidence="8 9">
    <name type="scientific">Gomphillus americanus</name>
    <dbReference type="NCBI Taxonomy" id="1940652"/>
    <lineage>
        <taxon>Eukaryota</taxon>
        <taxon>Fungi</taxon>
        <taxon>Dikarya</taxon>
        <taxon>Ascomycota</taxon>
        <taxon>Pezizomycotina</taxon>
        <taxon>Lecanoromycetes</taxon>
        <taxon>OSLEUM clade</taxon>
        <taxon>Ostropomycetidae</taxon>
        <taxon>Ostropales</taxon>
        <taxon>Graphidaceae</taxon>
        <taxon>Gomphilloideae</taxon>
        <taxon>Gomphillus</taxon>
    </lineage>
</organism>
<name>A0A8H3HXJ1_9LECA</name>
<feature type="transmembrane region" description="Helical" evidence="7">
    <location>
        <begin position="142"/>
        <end position="162"/>
    </location>
</feature>
<gene>
    <name evidence="8" type="ORF">GOMPHAMPRED_004785</name>
</gene>
<evidence type="ECO:0000256" key="4">
    <source>
        <dbReference type="ARBA" id="ARBA00023136"/>
    </source>
</evidence>
<feature type="compositionally biased region" description="Polar residues" evidence="6">
    <location>
        <begin position="558"/>
        <end position="572"/>
    </location>
</feature>
<dbReference type="InterPro" id="IPR014844">
    <property type="entry name" value="PalH"/>
</dbReference>
<evidence type="ECO:0000256" key="5">
    <source>
        <dbReference type="ARBA" id="ARBA00038109"/>
    </source>
</evidence>
<feature type="transmembrane region" description="Helical" evidence="7">
    <location>
        <begin position="86"/>
        <end position="105"/>
    </location>
</feature>
<comment type="subcellular location">
    <subcellularLocation>
        <location evidence="1">Membrane</location>
        <topology evidence="1">Multi-pass membrane protein</topology>
    </subcellularLocation>
</comment>
<feature type="transmembrane region" description="Helical" evidence="7">
    <location>
        <begin position="220"/>
        <end position="240"/>
    </location>
</feature>
<feature type="compositionally biased region" description="Low complexity" evidence="6">
    <location>
        <begin position="396"/>
        <end position="414"/>
    </location>
</feature>
<accession>A0A8H3HXJ1</accession>
<dbReference type="EMBL" id="CAJPDQ010000003">
    <property type="protein sequence ID" value="CAF9906562.1"/>
    <property type="molecule type" value="Genomic_DNA"/>
</dbReference>
<dbReference type="OrthoDB" id="5393256at2759"/>
<evidence type="ECO:0000256" key="3">
    <source>
        <dbReference type="ARBA" id="ARBA00022989"/>
    </source>
</evidence>
<dbReference type="GO" id="GO:0005886">
    <property type="term" value="C:plasma membrane"/>
    <property type="evidence" value="ECO:0007669"/>
    <property type="project" value="TreeGrafter"/>
</dbReference>
<feature type="compositionally biased region" description="Polar residues" evidence="6">
    <location>
        <begin position="680"/>
        <end position="693"/>
    </location>
</feature>
<evidence type="ECO:0000256" key="1">
    <source>
        <dbReference type="ARBA" id="ARBA00004141"/>
    </source>
</evidence>
<proteinExistence type="inferred from homology"/>
<feature type="compositionally biased region" description="Polar residues" evidence="6">
    <location>
        <begin position="485"/>
        <end position="502"/>
    </location>
</feature>
<feature type="compositionally biased region" description="Polar residues" evidence="6">
    <location>
        <begin position="721"/>
        <end position="731"/>
    </location>
</feature>
<evidence type="ECO:0000256" key="6">
    <source>
        <dbReference type="SAM" id="MobiDB-lite"/>
    </source>
</evidence>
<evidence type="ECO:0000313" key="9">
    <source>
        <dbReference type="Proteomes" id="UP000664169"/>
    </source>
</evidence>
<feature type="transmembrane region" description="Helical" evidence="7">
    <location>
        <begin position="294"/>
        <end position="315"/>
    </location>
</feature>
<feature type="compositionally biased region" description="Polar residues" evidence="6">
    <location>
        <begin position="614"/>
        <end position="640"/>
    </location>
</feature>
<dbReference type="AlphaFoldDB" id="A0A8H3HXJ1"/>
<comment type="caution">
    <text evidence="8">The sequence shown here is derived from an EMBL/GenBank/DDBJ whole genome shotgun (WGS) entry which is preliminary data.</text>
</comment>
<feature type="region of interest" description="Disordered" evidence="6">
    <location>
        <begin position="385"/>
        <end position="469"/>
    </location>
</feature>
<keyword evidence="3 7" id="KW-1133">Transmembrane helix</keyword>
<feature type="transmembrane region" description="Helical" evidence="7">
    <location>
        <begin position="260"/>
        <end position="282"/>
    </location>
</feature>
<feature type="compositionally biased region" description="Basic and acidic residues" evidence="6">
    <location>
        <begin position="698"/>
        <end position="718"/>
    </location>
</feature>
<dbReference type="GO" id="GO:0071467">
    <property type="term" value="P:cellular response to pH"/>
    <property type="evidence" value="ECO:0007669"/>
    <property type="project" value="TreeGrafter"/>
</dbReference>
<keyword evidence="2 7" id="KW-0812">Transmembrane</keyword>
<evidence type="ECO:0000256" key="2">
    <source>
        <dbReference type="ARBA" id="ARBA00022692"/>
    </source>
</evidence>
<protein>
    <submittedName>
        <fullName evidence="8">Uncharacterized protein</fullName>
    </submittedName>
</protein>
<sequence length="731" mass="80499">MAVYQDIQARQIWADPVHFVPHCEGYRLPFPGTLTLNDSETITLTQDAIYQTACATAGASATSVPNSTLVVYGLAEPFEASVVPQMFVLGAMLVIAWSLVVILVITPRTSFVLGTGVGHLGRATGNSATVISVGGRPWLQKFAAFTVAVSLFIATVNSFKIVEQQYNDGYEDAAVVTNQVVNSYEVRIMRVISTTFVWLAQVQTLIRLFPRHQEKVIIKWAGFGLIILDTLFVILNNFVANGGTGPKSTKPRAYTEVIPALSYLFEVALNLLYAAWVLYYSFVKRRLAFYHPQMRNIAVVALLSYTSVLIPVVFFTMDIAKPQLASWGDYIRWVGSAAASVVVWEWVERIEALEREERKNGILGREIFDGDETFGRSTSLKFKWPRSRSRKKEPIDFTNSSINTSNNNGDSTGSPRTPATDGVSTDVQLLSMRSSKREDTTTTISNDQSRRSLIHTFRPPVIESPVSRADTTSAASTVYAVIHHPSSSSTTPAQDQQQTGSNLARPEHERSEVTELNTSIVSQNTVPTRQPRSFTVLPSINNPFKRRRSSPPPEISRATTGPSSQPSQTRWNNLRRPRHGFRLGRSQALPVNLPVVVVPAQPRGHIWTPPPETGNKNPMDQASQEPSSDDQGSNHTPMSLDQSIQNIHDATSRMPDVAVDKDGQVLTSGHGSEHTAIGHSVTTQFSDRAQSPRTLLPRVDEDVEHLPQRPNNEGDSHGADITTQISIPPAG</sequence>
<dbReference type="Pfam" id="PF08733">
    <property type="entry name" value="PalH"/>
    <property type="match status" value="1"/>
</dbReference>
<evidence type="ECO:0000256" key="7">
    <source>
        <dbReference type="SAM" id="Phobius"/>
    </source>
</evidence>
<dbReference type="Proteomes" id="UP000664169">
    <property type="component" value="Unassembled WGS sequence"/>
</dbReference>